<dbReference type="EMBL" id="CP040017">
    <property type="protein sequence ID" value="QCP12573.1"/>
    <property type="molecule type" value="Genomic_DNA"/>
</dbReference>
<reference evidence="6 7" key="1">
    <citation type="submission" date="2019-05" db="EMBL/GenBank/DDBJ databases">
        <title>Draft Genome Sequences of Six Type Strains of the Genus Massilia.</title>
        <authorList>
            <person name="Miess H."/>
            <person name="Frediansyhah A."/>
            <person name="Gross H."/>
        </authorList>
    </citation>
    <scope>NUCLEOTIDE SEQUENCE [LARGE SCALE GENOMIC DNA]</scope>
    <source>
        <strain evidence="6 7">DSMZ 26121</strain>
    </source>
</reference>
<evidence type="ECO:0000259" key="4">
    <source>
        <dbReference type="Pfam" id="PF13505"/>
    </source>
</evidence>
<feature type="domain" description="Outer membrane protein beta-barrel" evidence="4">
    <location>
        <begin position="10"/>
        <end position="204"/>
    </location>
</feature>
<proteinExistence type="predicted"/>
<dbReference type="OrthoDB" id="8751381at2"/>
<dbReference type="GO" id="GO:0009279">
    <property type="term" value="C:cell outer membrane"/>
    <property type="evidence" value="ECO:0007669"/>
    <property type="project" value="UniProtKB-SubCell"/>
</dbReference>
<dbReference type="SUPFAM" id="SSF56925">
    <property type="entry name" value="OMPA-like"/>
    <property type="match status" value="1"/>
</dbReference>
<keyword evidence="7" id="KW-1185">Reference proteome</keyword>
<dbReference type="Proteomes" id="UP000584325">
    <property type="component" value="Unassembled WGS sequence"/>
</dbReference>
<evidence type="ECO:0000256" key="1">
    <source>
        <dbReference type="ARBA" id="ARBA00004442"/>
    </source>
</evidence>
<evidence type="ECO:0000256" key="2">
    <source>
        <dbReference type="ARBA" id="ARBA00022729"/>
    </source>
</evidence>
<protein>
    <submittedName>
        <fullName evidence="5">Opacity protein-like surface antigen</fullName>
    </submittedName>
    <submittedName>
        <fullName evidence="6">Porin family protein</fullName>
    </submittedName>
</protein>
<dbReference type="EMBL" id="JACHXS010000005">
    <property type="protein sequence ID" value="MBB3222357.1"/>
    <property type="molecule type" value="Genomic_DNA"/>
</dbReference>
<evidence type="ECO:0000313" key="5">
    <source>
        <dbReference type="EMBL" id="MBB3222357.1"/>
    </source>
</evidence>
<evidence type="ECO:0000313" key="6">
    <source>
        <dbReference type="EMBL" id="QCP12573.1"/>
    </source>
</evidence>
<keyword evidence="2 3" id="KW-0732">Signal</keyword>
<feature type="chain" id="PRO_5044607433" evidence="3">
    <location>
        <begin position="21"/>
        <end position="223"/>
    </location>
</feature>
<gene>
    <name evidence="6" type="ORF">FCL38_20665</name>
    <name evidence="5" type="ORF">FHS02_003176</name>
</gene>
<feature type="signal peptide" evidence="3">
    <location>
        <begin position="1"/>
        <end position="20"/>
    </location>
</feature>
<dbReference type="Proteomes" id="UP000298763">
    <property type="component" value="Chromosome"/>
</dbReference>
<accession>A0A4P8HRW6</accession>
<reference evidence="5 8" key="2">
    <citation type="submission" date="2020-08" db="EMBL/GenBank/DDBJ databases">
        <title>Genomic Encyclopedia of Type Strains, Phase III (KMG-III): the genomes of soil and plant-associated and newly described type strains.</title>
        <authorList>
            <person name="Whitman W."/>
        </authorList>
    </citation>
    <scope>NUCLEOTIDE SEQUENCE [LARGE SCALE GENOMIC DNA]</scope>
    <source>
        <strain evidence="5 8">CECT 7753</strain>
    </source>
</reference>
<dbReference type="InterPro" id="IPR011250">
    <property type="entry name" value="OMP/PagP_B-barrel"/>
</dbReference>
<organism evidence="5 8">
    <name type="scientific">Pseudoduganella umbonata</name>
    <dbReference type="NCBI Taxonomy" id="864828"/>
    <lineage>
        <taxon>Bacteria</taxon>
        <taxon>Pseudomonadati</taxon>
        <taxon>Pseudomonadota</taxon>
        <taxon>Betaproteobacteria</taxon>
        <taxon>Burkholderiales</taxon>
        <taxon>Oxalobacteraceae</taxon>
        <taxon>Telluria group</taxon>
        <taxon>Pseudoduganella</taxon>
    </lineage>
</organism>
<dbReference type="Pfam" id="PF13505">
    <property type="entry name" value="OMP_b-brl"/>
    <property type="match status" value="1"/>
</dbReference>
<name>A0A4P8HRW6_9BURK</name>
<evidence type="ECO:0000313" key="7">
    <source>
        <dbReference type="Proteomes" id="UP000298763"/>
    </source>
</evidence>
<sequence>MTPHRLAYAAAIFLAASAQAQIVEQPSSTYTGPGQSATQALFDKAYRPYPRAYGGNEAASPNDKAFAGLFKRDPRLVGGYELFPNLAIEAGYVYLLDRGFHPIEPGPDEAPGGLNTNNFSSHLAVKYTLPLTDRLSAFGKVGIAHSVRTRTGHQMALDAGYDGATPVRRQETDRGRYLGAGAQYKLSEKASIDAQYGRHGDAASTFGKATNATGARANLKIGF</sequence>
<dbReference type="Gene3D" id="2.40.160.20">
    <property type="match status" value="1"/>
</dbReference>
<dbReference type="AlphaFoldDB" id="A0A4P8HRW6"/>
<evidence type="ECO:0000256" key="3">
    <source>
        <dbReference type="SAM" id="SignalP"/>
    </source>
</evidence>
<comment type="subcellular location">
    <subcellularLocation>
        <location evidence="1">Cell outer membrane</location>
    </subcellularLocation>
</comment>
<dbReference type="RefSeq" id="WP_137315407.1">
    <property type="nucleotide sequence ID" value="NZ_CP040017.1"/>
</dbReference>
<dbReference type="InterPro" id="IPR027385">
    <property type="entry name" value="Beta-barrel_OMP"/>
</dbReference>
<evidence type="ECO:0000313" key="8">
    <source>
        <dbReference type="Proteomes" id="UP000584325"/>
    </source>
</evidence>